<comment type="caution">
    <text evidence="1">The sequence shown here is derived from an EMBL/GenBank/DDBJ whole genome shotgun (WGS) entry which is preliminary data.</text>
</comment>
<keyword evidence="2" id="KW-1185">Reference proteome</keyword>
<protein>
    <submittedName>
        <fullName evidence="1">Uncharacterized protein</fullName>
    </submittedName>
</protein>
<evidence type="ECO:0000313" key="2">
    <source>
        <dbReference type="Proteomes" id="UP000321181"/>
    </source>
</evidence>
<evidence type="ECO:0000313" key="1">
    <source>
        <dbReference type="EMBL" id="GEO32597.1"/>
    </source>
</evidence>
<proteinExistence type="predicted"/>
<gene>
    <name evidence="1" type="ORF">CAE01nite_03220</name>
</gene>
<sequence>MTRDVCCWSNRPTKARAALDGGLTPEQFGLWLEQESEDAFYRLSALGRIREVLHLRPVNADDKWERNDLNDVLHLYSAADYADVVVGENKACT</sequence>
<dbReference type="RefSeq" id="WP_186816369.1">
    <property type="nucleotide sequence ID" value="NZ_BAAARM010000001.1"/>
</dbReference>
<dbReference type="Proteomes" id="UP000321181">
    <property type="component" value="Unassembled WGS sequence"/>
</dbReference>
<name>A0A512D855_9CELL</name>
<dbReference type="AlphaFoldDB" id="A0A512D855"/>
<reference evidence="1 2" key="1">
    <citation type="submission" date="2019-07" db="EMBL/GenBank/DDBJ databases">
        <title>Whole genome shotgun sequence of Cellulomonas aerilata NBRC 106308.</title>
        <authorList>
            <person name="Hosoyama A."/>
            <person name="Uohara A."/>
            <person name="Ohji S."/>
            <person name="Ichikawa N."/>
        </authorList>
    </citation>
    <scope>NUCLEOTIDE SEQUENCE [LARGE SCALE GENOMIC DNA]</scope>
    <source>
        <strain evidence="1 2">NBRC 106308</strain>
    </source>
</reference>
<organism evidence="1 2">
    <name type="scientific">Cellulomonas aerilata</name>
    <dbReference type="NCBI Taxonomy" id="515326"/>
    <lineage>
        <taxon>Bacteria</taxon>
        <taxon>Bacillati</taxon>
        <taxon>Actinomycetota</taxon>
        <taxon>Actinomycetes</taxon>
        <taxon>Micrococcales</taxon>
        <taxon>Cellulomonadaceae</taxon>
        <taxon>Cellulomonas</taxon>
    </lineage>
</organism>
<accession>A0A512D855</accession>
<dbReference type="EMBL" id="BJYY01000001">
    <property type="protein sequence ID" value="GEO32597.1"/>
    <property type="molecule type" value="Genomic_DNA"/>
</dbReference>